<accession>A0A9P6F8M4</accession>
<feature type="compositionally biased region" description="Low complexity" evidence="2">
    <location>
        <begin position="445"/>
        <end position="458"/>
    </location>
</feature>
<evidence type="ECO:0000256" key="1">
    <source>
        <dbReference type="ARBA" id="ARBA00023125"/>
    </source>
</evidence>
<dbReference type="Gene3D" id="1.10.10.60">
    <property type="entry name" value="Homeodomain-like"/>
    <property type="match status" value="1"/>
</dbReference>
<evidence type="ECO:0000256" key="2">
    <source>
        <dbReference type="SAM" id="MobiDB-lite"/>
    </source>
</evidence>
<feature type="compositionally biased region" description="Low complexity" evidence="2">
    <location>
        <begin position="416"/>
        <end position="426"/>
    </location>
</feature>
<comment type="caution">
    <text evidence="4">The sequence shown here is derived from an EMBL/GenBank/DDBJ whole genome shotgun (WGS) entry which is preliminary data.</text>
</comment>
<dbReference type="Pfam" id="PF03221">
    <property type="entry name" value="HTH_Tnp_Tc5"/>
    <property type="match status" value="1"/>
</dbReference>
<protein>
    <recommendedName>
        <fullName evidence="3">HTH CENPB-type domain-containing protein</fullName>
    </recommendedName>
</protein>
<feature type="compositionally biased region" description="Acidic residues" evidence="2">
    <location>
        <begin position="81"/>
        <end position="102"/>
    </location>
</feature>
<dbReference type="SUPFAM" id="SSF46689">
    <property type="entry name" value="Homeodomain-like"/>
    <property type="match status" value="1"/>
</dbReference>
<dbReference type="Proteomes" id="UP000723463">
    <property type="component" value="Unassembled WGS sequence"/>
</dbReference>
<dbReference type="PROSITE" id="PS51253">
    <property type="entry name" value="HTH_CENPB"/>
    <property type="match status" value="1"/>
</dbReference>
<organism evidence="4 5">
    <name type="scientific">Mortierella hygrophila</name>
    <dbReference type="NCBI Taxonomy" id="979708"/>
    <lineage>
        <taxon>Eukaryota</taxon>
        <taxon>Fungi</taxon>
        <taxon>Fungi incertae sedis</taxon>
        <taxon>Mucoromycota</taxon>
        <taxon>Mortierellomycotina</taxon>
        <taxon>Mortierellomycetes</taxon>
        <taxon>Mortierellales</taxon>
        <taxon>Mortierellaceae</taxon>
        <taxon>Mortierella</taxon>
    </lineage>
</organism>
<gene>
    <name evidence="4" type="ORF">EC957_012134</name>
</gene>
<feature type="region of interest" description="Disordered" evidence="2">
    <location>
        <begin position="1"/>
        <end position="128"/>
    </location>
</feature>
<keyword evidence="1" id="KW-0238">DNA-binding</keyword>
<evidence type="ECO:0000313" key="4">
    <source>
        <dbReference type="EMBL" id="KAF9544429.1"/>
    </source>
</evidence>
<feature type="compositionally biased region" description="Low complexity" evidence="2">
    <location>
        <begin position="31"/>
        <end position="68"/>
    </location>
</feature>
<sequence>MPRRSQANTQKIAISASAVDHSHLDHTPLDQHQQLQHLEQQLQLQHQQQLQQQQQEQFQQQHQLQQFQTEQGQPAPGNDNNDNDEEDDDEQDDDEDEDEDDKEIDRTGGSPTIQAAPPLRSNGAVGRNVNLTNNQRKAICQMRIDNPEMTLAALGLWAQKEYNLFRAPAMGTLSRIVHKNEIYSSMNDLELQVQRKRAVLCPELEDALLEWIRECQEREIHISYRMITKKGFDLGTHIRSMPGRETFALPSFSNGWVSGFTKRNGLLGANLNPATSIQAMPEDEFTASESFRPFSTNQQLVERVLQPRFSPRVLTQPQRNKHNLMDHDHDQQDHGGDIEIESALSDMHTDLHHQVIHAVASTSSYSTTQSAVPDMPEVLTAPSVPETPVKKTRARKPRGGGASTATTTPRRRGKAAKTADTADAAAAAHMEDVVDAADQHFQSLNLQQQQQQQPAQHQIHPATPGLNNFRARAAGDRVSPTESPTLLSHPAQALHQLQQQQQQQLQTILQQPTVSIAGGSSNTDLVAAVSAAAAAAESVTTTTRPTPTMSEVMSAVRIVIESLNVNIPAEVELFKPLFDMERRLQNQIHANDRQAGIAGFSK</sequence>
<dbReference type="EMBL" id="JAAAXW010000091">
    <property type="protein sequence ID" value="KAF9544429.1"/>
    <property type="molecule type" value="Genomic_DNA"/>
</dbReference>
<dbReference type="GO" id="GO:0003677">
    <property type="term" value="F:DNA binding"/>
    <property type="evidence" value="ECO:0007669"/>
    <property type="project" value="UniProtKB-KW"/>
</dbReference>
<feature type="region of interest" description="Disordered" evidence="2">
    <location>
        <begin position="445"/>
        <end position="468"/>
    </location>
</feature>
<feature type="compositionally biased region" description="Basic and acidic residues" evidence="2">
    <location>
        <begin position="20"/>
        <end position="29"/>
    </location>
</feature>
<dbReference type="InterPro" id="IPR009057">
    <property type="entry name" value="Homeodomain-like_sf"/>
</dbReference>
<feature type="region of interest" description="Disordered" evidence="2">
    <location>
        <begin position="367"/>
        <end position="426"/>
    </location>
</feature>
<dbReference type="AlphaFoldDB" id="A0A9P6F8M4"/>
<reference evidence="4" key="1">
    <citation type="journal article" date="2020" name="Fungal Divers.">
        <title>Resolving the Mortierellaceae phylogeny through synthesis of multi-gene phylogenetics and phylogenomics.</title>
        <authorList>
            <person name="Vandepol N."/>
            <person name="Liber J."/>
            <person name="Desiro A."/>
            <person name="Na H."/>
            <person name="Kennedy M."/>
            <person name="Barry K."/>
            <person name="Grigoriev I.V."/>
            <person name="Miller A.N."/>
            <person name="O'Donnell K."/>
            <person name="Stajich J.E."/>
            <person name="Bonito G."/>
        </authorList>
    </citation>
    <scope>NUCLEOTIDE SEQUENCE</scope>
    <source>
        <strain evidence="4">NRRL 2591</strain>
    </source>
</reference>
<keyword evidence="5" id="KW-1185">Reference proteome</keyword>
<evidence type="ECO:0000313" key="5">
    <source>
        <dbReference type="Proteomes" id="UP000723463"/>
    </source>
</evidence>
<dbReference type="InterPro" id="IPR006600">
    <property type="entry name" value="HTH_CenpB_DNA-bd_dom"/>
</dbReference>
<proteinExistence type="predicted"/>
<dbReference type="SMART" id="SM00674">
    <property type="entry name" value="CENPB"/>
    <property type="match status" value="1"/>
</dbReference>
<name>A0A9P6F8M4_9FUNG</name>
<feature type="compositionally biased region" description="Polar residues" evidence="2">
    <location>
        <begin position="1"/>
        <end position="12"/>
    </location>
</feature>
<evidence type="ECO:0000259" key="3">
    <source>
        <dbReference type="PROSITE" id="PS51253"/>
    </source>
</evidence>
<feature type="domain" description="HTH CENPB-type" evidence="3">
    <location>
        <begin position="192"/>
        <end position="270"/>
    </location>
</feature>